<dbReference type="GO" id="GO:0016020">
    <property type="term" value="C:membrane"/>
    <property type="evidence" value="ECO:0007669"/>
    <property type="project" value="UniProtKB-SubCell"/>
</dbReference>
<dbReference type="Pfam" id="PF01554">
    <property type="entry name" value="MatE"/>
    <property type="match status" value="1"/>
</dbReference>
<comment type="subcellular location">
    <subcellularLocation>
        <location evidence="1">Membrane</location>
        <topology evidence="1">Multi-pass membrane protein</topology>
    </subcellularLocation>
</comment>
<accession>A0A5D2H7C7</accession>
<evidence type="ECO:0000256" key="2">
    <source>
        <dbReference type="ARBA" id="ARBA00010199"/>
    </source>
</evidence>
<dbReference type="AlphaFoldDB" id="A0A5D2H7C7"/>
<evidence type="ECO:0000256" key="5">
    <source>
        <dbReference type="ARBA" id="ARBA00023136"/>
    </source>
</evidence>
<evidence type="ECO:0000256" key="4">
    <source>
        <dbReference type="ARBA" id="ARBA00022989"/>
    </source>
</evidence>
<proteinExistence type="inferred from homology"/>
<feature type="transmembrane region" description="Helical" evidence="6">
    <location>
        <begin position="420"/>
        <end position="439"/>
    </location>
</feature>
<keyword evidence="4 6" id="KW-1133">Transmembrane helix</keyword>
<feature type="transmembrane region" description="Helical" evidence="6">
    <location>
        <begin position="277"/>
        <end position="299"/>
    </location>
</feature>
<dbReference type="EMBL" id="CM017690">
    <property type="protein sequence ID" value="TYH26295.1"/>
    <property type="molecule type" value="Genomic_DNA"/>
</dbReference>
<feature type="transmembrane region" description="Helical" evidence="6">
    <location>
        <begin position="105"/>
        <end position="130"/>
    </location>
</feature>
<evidence type="ECO:0000313" key="8">
    <source>
        <dbReference type="Proteomes" id="UP000323506"/>
    </source>
</evidence>
<comment type="caution">
    <text evidence="6">Lacks conserved residue(s) required for the propagation of feature annotation.</text>
</comment>
<evidence type="ECO:0000256" key="3">
    <source>
        <dbReference type="ARBA" id="ARBA00022692"/>
    </source>
</evidence>
<gene>
    <name evidence="7" type="ORF">ES288_A03G239700v1</name>
</gene>
<dbReference type="InterPro" id="IPR002528">
    <property type="entry name" value="MATE_fam"/>
</dbReference>
<reference evidence="7 8" key="1">
    <citation type="submission" date="2019-06" db="EMBL/GenBank/DDBJ databases">
        <title>WGS assembly of Gossypium darwinii.</title>
        <authorList>
            <person name="Chen Z.J."/>
            <person name="Sreedasyam A."/>
            <person name="Ando A."/>
            <person name="Song Q."/>
            <person name="De L."/>
            <person name="Hulse-Kemp A."/>
            <person name="Ding M."/>
            <person name="Ye W."/>
            <person name="Kirkbride R."/>
            <person name="Jenkins J."/>
            <person name="Plott C."/>
            <person name="Lovell J."/>
            <person name="Lin Y.-M."/>
            <person name="Vaughn R."/>
            <person name="Liu B."/>
            <person name="Li W."/>
            <person name="Simpson S."/>
            <person name="Scheffler B."/>
            <person name="Saski C."/>
            <person name="Grover C."/>
            <person name="Hu G."/>
            <person name="Conover J."/>
            <person name="Carlson J."/>
            <person name="Shu S."/>
            <person name="Boston L."/>
            <person name="Williams M."/>
            <person name="Peterson D."/>
            <person name="Mcgee K."/>
            <person name="Jones D."/>
            <person name="Wendel J."/>
            <person name="Stelly D."/>
            <person name="Grimwood J."/>
            <person name="Schmutz J."/>
        </authorList>
    </citation>
    <scope>NUCLEOTIDE SEQUENCE [LARGE SCALE GENOMIC DNA]</scope>
    <source>
        <strain evidence="7">1808015.09</strain>
    </source>
</reference>
<evidence type="ECO:0000256" key="1">
    <source>
        <dbReference type="ARBA" id="ARBA00004141"/>
    </source>
</evidence>
<sequence length="559" mass="60828">MMLTSKTLIQPPSIHLQNPNLKLSPSIPKRSTFSSLPFHRSFLLSFSHNLTPQNPSRHCISPGQELSYENEDLVEEQNEEEVEISREIKGEGLANQSIWNQMKEIVMFTGPATGLWLCGPLMSLIDTAVIGQGSSIELAALGPATVVCDYTGYMFMFLSIATSNMVATSLARRDKNGVQHQISILLFIGLFCGFLMLILTRFFGSWALTAFSGPKNAHLVPAGNTYVQIRSLAWPAVLVGWVAQSASLGMKDSWGPLKALAVSSAINGIGDVALCMFLGYGIAGAAWATMVSQVVAAYMMIDALNKKGYNAFAISIPTFEELLSVLAIAGPVFVTLTAKVIFYSVLVYFATSMGTHTVAAHQVLLQTYAMCTVWGEPLSQTAQSFMPELIYGVNRSLPKVRDLNFNFPASAVARMLLKSLVTIGATLGLVLGIIGTAVPRFFPNIFTPDVKVIQEMHKVLLPYFLALAITPSTHSLEGTLLAGRDLRFISLSMTGCLAFGALIPPLLTSTGCGLATCWFALMGFQWARFFLSLQRLLSLNGILYSEDLTRFELKDKKAS</sequence>
<keyword evidence="5 6" id="KW-0472">Membrane</keyword>
<organism evidence="7 8">
    <name type="scientific">Gossypium darwinii</name>
    <name type="common">Darwin's cotton</name>
    <name type="synonym">Gossypium barbadense var. darwinii</name>
    <dbReference type="NCBI Taxonomy" id="34276"/>
    <lineage>
        <taxon>Eukaryota</taxon>
        <taxon>Viridiplantae</taxon>
        <taxon>Streptophyta</taxon>
        <taxon>Embryophyta</taxon>
        <taxon>Tracheophyta</taxon>
        <taxon>Spermatophyta</taxon>
        <taxon>Magnoliopsida</taxon>
        <taxon>eudicotyledons</taxon>
        <taxon>Gunneridae</taxon>
        <taxon>Pentapetalae</taxon>
        <taxon>rosids</taxon>
        <taxon>malvids</taxon>
        <taxon>Malvales</taxon>
        <taxon>Malvaceae</taxon>
        <taxon>Malvoideae</taxon>
        <taxon>Gossypium</taxon>
    </lineage>
</organism>
<dbReference type="CDD" id="cd13136">
    <property type="entry name" value="MATE_DinF_like"/>
    <property type="match status" value="1"/>
</dbReference>
<dbReference type="PANTHER" id="PTHR42893:SF9">
    <property type="entry name" value="PROTEIN DETOXIFICATION 46, CHLOROPLASTIC"/>
    <property type="match status" value="1"/>
</dbReference>
<protein>
    <recommendedName>
        <fullName evidence="6">Protein DETOXIFICATION</fullName>
    </recommendedName>
    <alternativeName>
        <fullName evidence="6">Multidrug and toxic compound extrusion protein</fullName>
    </alternativeName>
</protein>
<name>A0A5D2H7C7_GOSDA</name>
<keyword evidence="8" id="KW-1185">Reference proteome</keyword>
<evidence type="ECO:0000256" key="6">
    <source>
        <dbReference type="RuleBase" id="RU004914"/>
    </source>
</evidence>
<feature type="transmembrane region" description="Helical" evidence="6">
    <location>
        <begin position="150"/>
        <end position="170"/>
    </location>
</feature>
<keyword evidence="3 6" id="KW-0812">Transmembrane</keyword>
<dbReference type="InterPro" id="IPR044644">
    <property type="entry name" value="DinF-like"/>
</dbReference>
<dbReference type="GO" id="GO:0042910">
    <property type="term" value="F:xenobiotic transmembrane transporter activity"/>
    <property type="evidence" value="ECO:0007669"/>
    <property type="project" value="InterPro"/>
</dbReference>
<dbReference type="Proteomes" id="UP000323506">
    <property type="component" value="Chromosome A03"/>
</dbReference>
<comment type="similarity">
    <text evidence="2 6">Belongs to the multi antimicrobial extrusion (MATE) (TC 2.A.66.1) family.</text>
</comment>
<dbReference type="PANTHER" id="PTHR42893">
    <property type="entry name" value="PROTEIN DETOXIFICATION 44, CHLOROPLASTIC-RELATED"/>
    <property type="match status" value="1"/>
</dbReference>
<feature type="transmembrane region" description="Helical" evidence="6">
    <location>
        <begin position="182"/>
        <end position="203"/>
    </location>
</feature>
<evidence type="ECO:0000313" key="7">
    <source>
        <dbReference type="EMBL" id="TYH26295.1"/>
    </source>
</evidence>
<dbReference type="GO" id="GO:0015297">
    <property type="term" value="F:antiporter activity"/>
    <property type="evidence" value="ECO:0007669"/>
    <property type="project" value="InterPro"/>
</dbReference>